<gene>
    <name evidence="4" type="ORF">C7453_101137</name>
</gene>
<dbReference type="PANTHER" id="PTHR30173:SF43">
    <property type="entry name" value="ECF RNA POLYMERASE SIGMA FACTOR SIGI-RELATED"/>
    <property type="match status" value="1"/>
</dbReference>
<protein>
    <submittedName>
        <fullName evidence="4">RNA polymerase sigma-70 factor (ECF subfamily)</fullName>
    </submittedName>
</protein>
<feature type="domain" description="RNA polymerase sigma-70 region 2" evidence="2">
    <location>
        <begin position="24"/>
        <end position="84"/>
    </location>
</feature>
<dbReference type="NCBIfam" id="TIGR02937">
    <property type="entry name" value="sigma70-ECF"/>
    <property type="match status" value="1"/>
</dbReference>
<dbReference type="EMBL" id="QQAW01000001">
    <property type="protein sequence ID" value="RDI40344.1"/>
    <property type="molecule type" value="Genomic_DNA"/>
</dbReference>
<dbReference type="NCBIfam" id="NF007214">
    <property type="entry name" value="PRK09636.1"/>
    <property type="match status" value="1"/>
</dbReference>
<dbReference type="InterPro" id="IPR007627">
    <property type="entry name" value="RNA_pol_sigma70_r2"/>
</dbReference>
<dbReference type="Gene3D" id="1.10.1740.10">
    <property type="match status" value="1"/>
</dbReference>
<dbReference type="GO" id="GO:0003677">
    <property type="term" value="F:DNA binding"/>
    <property type="evidence" value="ECO:0007669"/>
    <property type="project" value="InterPro"/>
</dbReference>
<dbReference type="InterPro" id="IPR032710">
    <property type="entry name" value="NTF2-like_dom_sf"/>
</dbReference>
<dbReference type="Pfam" id="PF04542">
    <property type="entry name" value="Sigma70_r2"/>
    <property type="match status" value="1"/>
</dbReference>
<dbReference type="GO" id="GO:0016987">
    <property type="term" value="F:sigma factor activity"/>
    <property type="evidence" value="ECO:0007669"/>
    <property type="project" value="InterPro"/>
</dbReference>
<dbReference type="Gene3D" id="1.10.10.10">
    <property type="entry name" value="Winged helix-like DNA-binding domain superfamily/Winged helix DNA-binding domain"/>
    <property type="match status" value="1"/>
</dbReference>
<dbReference type="Pfam" id="PF08281">
    <property type="entry name" value="Sigma70_r4_2"/>
    <property type="match status" value="1"/>
</dbReference>
<comment type="caution">
    <text evidence="4">The sequence shown here is derived from an EMBL/GenBank/DDBJ whole genome shotgun (WGS) entry which is preliminary data.</text>
</comment>
<organism evidence="4 5">
    <name type="scientific">Gluconacetobacter liquefaciens</name>
    <name type="common">Acetobacter liquefaciens</name>
    <dbReference type="NCBI Taxonomy" id="89584"/>
    <lineage>
        <taxon>Bacteria</taxon>
        <taxon>Pseudomonadati</taxon>
        <taxon>Pseudomonadota</taxon>
        <taxon>Alphaproteobacteria</taxon>
        <taxon>Acetobacterales</taxon>
        <taxon>Acetobacteraceae</taxon>
        <taxon>Gluconacetobacter</taxon>
    </lineage>
</organism>
<dbReference type="InterPro" id="IPR014284">
    <property type="entry name" value="RNA_pol_sigma-70_dom"/>
</dbReference>
<evidence type="ECO:0000259" key="3">
    <source>
        <dbReference type="Pfam" id="PF08281"/>
    </source>
</evidence>
<keyword evidence="5" id="KW-1185">Reference proteome</keyword>
<dbReference type="SUPFAM" id="SSF54427">
    <property type="entry name" value="NTF2-like"/>
    <property type="match status" value="1"/>
</dbReference>
<feature type="domain" description="RNA polymerase sigma factor 70 region 4 type 2" evidence="3">
    <location>
        <begin position="119"/>
        <end position="171"/>
    </location>
</feature>
<dbReference type="InterPro" id="IPR036388">
    <property type="entry name" value="WH-like_DNA-bd_sf"/>
</dbReference>
<evidence type="ECO:0000313" key="5">
    <source>
        <dbReference type="Proteomes" id="UP000254958"/>
    </source>
</evidence>
<reference evidence="4 5" key="1">
    <citation type="submission" date="2018-07" db="EMBL/GenBank/DDBJ databases">
        <title>Genomic Encyclopedia of Type Strains, Phase IV (KMG-IV): sequencing the most valuable type-strain genomes for metagenomic binning, comparative biology and taxonomic classification.</title>
        <authorList>
            <person name="Goeker M."/>
        </authorList>
    </citation>
    <scope>NUCLEOTIDE SEQUENCE [LARGE SCALE GENOMIC DNA]</scope>
    <source>
        <strain evidence="4 5">DSM 5603</strain>
    </source>
</reference>
<dbReference type="InterPro" id="IPR013324">
    <property type="entry name" value="RNA_pol_sigma_r3/r4-like"/>
</dbReference>
<dbReference type="InterPro" id="IPR013325">
    <property type="entry name" value="RNA_pol_sigma_r2"/>
</dbReference>
<comment type="subunit">
    <text evidence="1">Interacts transiently with the RNA polymerase catalytic core formed by RpoA, RpoB, RpoC and RpoZ (2 alpha, 1 beta, 1 beta' and 1 omega subunit) to form the RNA polymerase holoenzyme that can initiate transcription.</text>
</comment>
<proteinExistence type="predicted"/>
<name>A0A370GD16_GLULI</name>
<dbReference type="GO" id="GO:0006352">
    <property type="term" value="P:DNA-templated transcription initiation"/>
    <property type="evidence" value="ECO:0007669"/>
    <property type="project" value="InterPro"/>
</dbReference>
<dbReference type="RefSeq" id="WP_245948670.1">
    <property type="nucleotide sequence ID" value="NZ_QQAW01000001.1"/>
</dbReference>
<evidence type="ECO:0000313" key="4">
    <source>
        <dbReference type="EMBL" id="RDI40344.1"/>
    </source>
</evidence>
<evidence type="ECO:0000256" key="1">
    <source>
        <dbReference type="ARBA" id="ARBA00011344"/>
    </source>
</evidence>
<dbReference type="SUPFAM" id="SSF88946">
    <property type="entry name" value="Sigma2 domain of RNA polymerase sigma factors"/>
    <property type="match status" value="1"/>
</dbReference>
<sequence length="305" mass="34493">MPSRARYPARMPDVTETTARFLAIRPDLIGIGYRMTGSLSVAEDLAQDAFLRWHAAGPDTIEHPRAWLVRVMTRLCLDWLRSSAHRYEHYVGPWLPEPVLDTQDAPQIRQHVREQDLSMAFLCALQTLSPTERAAFILHDLFEMSFDELADLLQRSEAACRQMASRARKHLRQPGTRHPMDREAGRKLTEAFLRASRLGDETGLRTLLSQDVRFVSDGGGVRPAARKIVEGIGKVSRLFVGLARKRQYRVPPVLYRGLINGEPGFVTLEDDGLPQVTTLAWRGGHVVAVYVVRNPDKLRGIQIKE</sequence>
<accession>A0A370GD16</accession>
<dbReference type="Proteomes" id="UP000254958">
    <property type="component" value="Unassembled WGS sequence"/>
</dbReference>
<dbReference type="PANTHER" id="PTHR30173">
    <property type="entry name" value="SIGMA 19 FACTOR"/>
    <property type="match status" value="1"/>
</dbReference>
<evidence type="ECO:0000259" key="2">
    <source>
        <dbReference type="Pfam" id="PF04542"/>
    </source>
</evidence>
<dbReference type="InterPro" id="IPR052704">
    <property type="entry name" value="ECF_Sigma-70_Domain"/>
</dbReference>
<dbReference type="SUPFAM" id="SSF88659">
    <property type="entry name" value="Sigma3 and sigma4 domains of RNA polymerase sigma factors"/>
    <property type="match status" value="1"/>
</dbReference>
<dbReference type="InterPro" id="IPR013249">
    <property type="entry name" value="RNA_pol_sigma70_r4_t2"/>
</dbReference>
<dbReference type="AlphaFoldDB" id="A0A370GD16"/>
<dbReference type="CDD" id="cd06171">
    <property type="entry name" value="Sigma70_r4"/>
    <property type="match status" value="1"/>
</dbReference>